<evidence type="ECO:0000313" key="5">
    <source>
        <dbReference type="Proteomes" id="UP000507245"/>
    </source>
</evidence>
<dbReference type="EMBL" id="CAEKKB010000001">
    <property type="protein sequence ID" value="CAB4292656.1"/>
    <property type="molecule type" value="Genomic_DNA"/>
</dbReference>
<keyword evidence="5" id="KW-1185">Reference proteome</keyword>
<reference evidence="5" key="1">
    <citation type="journal article" date="2020" name="Genome Biol.">
        <title>Gamete binning: chromosome-level and haplotype-resolved genome assembly enabled by high-throughput single-cell sequencing of gamete genomes.</title>
        <authorList>
            <person name="Campoy J.A."/>
            <person name="Sun H."/>
            <person name="Goel M."/>
            <person name="Jiao W.-B."/>
            <person name="Folz-Donahue K."/>
            <person name="Wang N."/>
            <person name="Rubio M."/>
            <person name="Liu C."/>
            <person name="Kukat C."/>
            <person name="Ruiz D."/>
            <person name="Huettel B."/>
            <person name="Schneeberger K."/>
        </authorList>
    </citation>
    <scope>NUCLEOTIDE SEQUENCE [LARGE SCALE GENOMIC DNA]</scope>
    <source>
        <strain evidence="5">cv. Rojo Pasion</strain>
    </source>
</reference>
<proteinExistence type="predicted"/>
<evidence type="ECO:0000313" key="2">
    <source>
        <dbReference type="EMBL" id="CAB4262073.1"/>
    </source>
</evidence>
<evidence type="ECO:0000256" key="1">
    <source>
        <dbReference type="SAM" id="MobiDB-lite"/>
    </source>
</evidence>
<reference evidence="3 4" key="2">
    <citation type="submission" date="2020-05" db="EMBL/GenBank/DDBJ databases">
        <authorList>
            <person name="Campoy J."/>
            <person name="Schneeberger K."/>
            <person name="Spophaly S."/>
        </authorList>
    </citation>
    <scope>NUCLEOTIDE SEQUENCE [LARGE SCALE GENOMIC DNA]</scope>
    <source>
        <strain evidence="3">PruArmRojPasFocal</strain>
    </source>
</reference>
<gene>
    <name evidence="2" type="ORF">CURHAP_LOCUS1112</name>
    <name evidence="3" type="ORF">ORAREDHAP_LOCUS1134</name>
</gene>
<evidence type="ECO:0000313" key="4">
    <source>
        <dbReference type="Proteomes" id="UP000507222"/>
    </source>
</evidence>
<sequence length="172" mass="18689">MKISRDLDANKEHTHNIGQNDRRYPCSGIRDFHTLGSVSIQGQVHQHNADPAQHEHEPGRQTLDYVLPVDPALEEDDGSDRTREAVLGRSDARRLDNDIVDDSGDDHEVGEENEGVDGHGGREGEGWELESESGRAEEAVREDPNEEEKRVDGGGGWVVGGGGCGGGWGLGF</sequence>
<dbReference type="AlphaFoldDB" id="A0A6J5VUK0"/>
<accession>A0A6J5VUK0</accession>
<dbReference type="Proteomes" id="UP000507222">
    <property type="component" value="Unassembled WGS sequence"/>
</dbReference>
<feature type="region of interest" description="Disordered" evidence="1">
    <location>
        <begin position="1"/>
        <end position="24"/>
    </location>
</feature>
<feature type="compositionally biased region" description="Acidic residues" evidence="1">
    <location>
        <begin position="98"/>
        <end position="115"/>
    </location>
</feature>
<feature type="compositionally biased region" description="Basic and acidic residues" evidence="1">
    <location>
        <begin position="116"/>
        <end position="125"/>
    </location>
</feature>
<feature type="compositionally biased region" description="Basic and acidic residues" evidence="1">
    <location>
        <begin position="132"/>
        <end position="152"/>
    </location>
</feature>
<dbReference type="Proteomes" id="UP000507245">
    <property type="component" value="Unassembled WGS sequence"/>
</dbReference>
<feature type="region of interest" description="Disordered" evidence="1">
    <location>
        <begin position="72"/>
        <end position="160"/>
    </location>
</feature>
<evidence type="ECO:0000313" key="3">
    <source>
        <dbReference type="EMBL" id="CAB4292656.1"/>
    </source>
</evidence>
<feature type="compositionally biased region" description="Basic and acidic residues" evidence="1">
    <location>
        <begin position="79"/>
        <end position="97"/>
    </location>
</feature>
<protein>
    <submittedName>
        <fullName evidence="3">Uncharacterized protein</fullName>
    </submittedName>
</protein>
<organism evidence="3 5">
    <name type="scientific">Prunus armeniaca</name>
    <name type="common">Apricot</name>
    <name type="synonym">Armeniaca vulgaris</name>
    <dbReference type="NCBI Taxonomy" id="36596"/>
    <lineage>
        <taxon>Eukaryota</taxon>
        <taxon>Viridiplantae</taxon>
        <taxon>Streptophyta</taxon>
        <taxon>Embryophyta</taxon>
        <taxon>Tracheophyta</taxon>
        <taxon>Spermatophyta</taxon>
        <taxon>Magnoliopsida</taxon>
        <taxon>eudicotyledons</taxon>
        <taxon>Gunneridae</taxon>
        <taxon>Pentapetalae</taxon>
        <taxon>rosids</taxon>
        <taxon>fabids</taxon>
        <taxon>Rosales</taxon>
        <taxon>Rosaceae</taxon>
        <taxon>Amygdaloideae</taxon>
        <taxon>Amygdaleae</taxon>
        <taxon>Prunus</taxon>
    </lineage>
</organism>
<name>A0A6J5VUK0_PRUAR</name>
<dbReference type="EMBL" id="CAEKDK010000001">
    <property type="protein sequence ID" value="CAB4262073.1"/>
    <property type="molecule type" value="Genomic_DNA"/>
</dbReference>